<dbReference type="GeneID" id="14912329"/>
<sequence length="70" mass="7531">MGKQSGRLAKKAKPTLSKGCSASKDSHIFEVGMTKQKNPHQAIKTLARSAGKGFVSEAHKQGVMFSWDKG</sequence>
<accession>L8GFS6</accession>
<feature type="region of interest" description="Disordered" evidence="1">
    <location>
        <begin position="1"/>
        <end position="21"/>
    </location>
</feature>
<protein>
    <submittedName>
        <fullName evidence="2">Uncharacterized protein</fullName>
    </submittedName>
</protein>
<evidence type="ECO:0000256" key="1">
    <source>
        <dbReference type="SAM" id="MobiDB-lite"/>
    </source>
</evidence>
<evidence type="ECO:0000313" key="3">
    <source>
        <dbReference type="Proteomes" id="UP000011083"/>
    </source>
</evidence>
<proteinExistence type="predicted"/>
<organism evidence="2 3">
    <name type="scientific">Acanthamoeba castellanii (strain ATCC 30010 / Neff)</name>
    <dbReference type="NCBI Taxonomy" id="1257118"/>
    <lineage>
        <taxon>Eukaryota</taxon>
        <taxon>Amoebozoa</taxon>
        <taxon>Discosea</taxon>
        <taxon>Longamoebia</taxon>
        <taxon>Centramoebida</taxon>
        <taxon>Acanthamoebidae</taxon>
        <taxon>Acanthamoeba</taxon>
    </lineage>
</organism>
<name>L8GFS6_ACACF</name>
<dbReference type="VEuPathDB" id="AmoebaDB:ACA1_273480"/>
<keyword evidence="3" id="KW-1185">Reference proteome</keyword>
<evidence type="ECO:0000313" key="2">
    <source>
        <dbReference type="EMBL" id="ELR11857.1"/>
    </source>
</evidence>
<gene>
    <name evidence="2" type="ORF">ACA1_273480</name>
</gene>
<dbReference type="Proteomes" id="UP000011083">
    <property type="component" value="Unassembled WGS sequence"/>
</dbReference>
<reference evidence="2 3" key="1">
    <citation type="journal article" date="2013" name="Genome Biol.">
        <title>Genome of Acanthamoeba castellanii highlights extensive lateral gene transfer and early evolution of tyrosine kinase signaling.</title>
        <authorList>
            <person name="Clarke M."/>
            <person name="Lohan A.J."/>
            <person name="Liu B."/>
            <person name="Lagkouvardos I."/>
            <person name="Roy S."/>
            <person name="Zafar N."/>
            <person name="Bertelli C."/>
            <person name="Schilde C."/>
            <person name="Kianianmomeni A."/>
            <person name="Burglin T.R."/>
            <person name="Frech C."/>
            <person name="Turcotte B."/>
            <person name="Kopec K.O."/>
            <person name="Synnott J.M."/>
            <person name="Choo C."/>
            <person name="Paponov I."/>
            <person name="Finkler A."/>
            <person name="Soon Heng Tan C."/>
            <person name="Hutchins A.P."/>
            <person name="Weinmeier T."/>
            <person name="Rattei T."/>
            <person name="Chu J.S."/>
            <person name="Gimenez G."/>
            <person name="Irimia M."/>
            <person name="Rigden D.J."/>
            <person name="Fitzpatrick D.A."/>
            <person name="Lorenzo-Morales J."/>
            <person name="Bateman A."/>
            <person name="Chiu C.H."/>
            <person name="Tang P."/>
            <person name="Hegemann P."/>
            <person name="Fromm H."/>
            <person name="Raoult D."/>
            <person name="Greub G."/>
            <person name="Miranda-Saavedra D."/>
            <person name="Chen N."/>
            <person name="Nash P."/>
            <person name="Ginger M.L."/>
            <person name="Horn M."/>
            <person name="Schaap P."/>
            <person name="Caler L."/>
            <person name="Loftus B."/>
        </authorList>
    </citation>
    <scope>NUCLEOTIDE SEQUENCE [LARGE SCALE GENOMIC DNA]</scope>
    <source>
        <strain evidence="2 3">Neff</strain>
    </source>
</reference>
<dbReference type="RefSeq" id="XP_004333870.1">
    <property type="nucleotide sequence ID" value="XM_004333822.1"/>
</dbReference>
<dbReference type="AlphaFoldDB" id="L8GFS6"/>
<dbReference type="EMBL" id="KB008146">
    <property type="protein sequence ID" value="ELR11857.1"/>
    <property type="molecule type" value="Genomic_DNA"/>
</dbReference>
<dbReference type="KEGG" id="acan:ACA1_273480"/>